<evidence type="ECO:0000256" key="2">
    <source>
        <dbReference type="ARBA" id="ARBA00023163"/>
    </source>
</evidence>
<dbReference type="PANTHER" id="PTHR34236">
    <property type="entry name" value="DIMETHYL SULFOXIDE REDUCTASE TRANSCRIPTIONAL ACTIVATOR"/>
    <property type="match status" value="1"/>
</dbReference>
<evidence type="ECO:0000313" key="5">
    <source>
        <dbReference type="EMBL" id="RQH01317.1"/>
    </source>
</evidence>
<dbReference type="OrthoDB" id="27447at2157"/>
<keyword evidence="1" id="KW-0805">Transcription regulation</keyword>
<protein>
    <submittedName>
        <fullName evidence="5">Bacterio-opsin activator</fullName>
    </submittedName>
</protein>
<evidence type="ECO:0000259" key="3">
    <source>
        <dbReference type="Pfam" id="PF04967"/>
    </source>
</evidence>
<evidence type="ECO:0000256" key="1">
    <source>
        <dbReference type="ARBA" id="ARBA00023015"/>
    </source>
</evidence>
<dbReference type="PANTHER" id="PTHR34236:SF1">
    <property type="entry name" value="DIMETHYL SULFOXIDE REDUCTASE TRANSCRIPTIONAL ACTIVATOR"/>
    <property type="match status" value="1"/>
</dbReference>
<dbReference type="Proteomes" id="UP000281431">
    <property type="component" value="Unassembled WGS sequence"/>
</dbReference>
<dbReference type="Pfam" id="PF04967">
    <property type="entry name" value="HTH_10"/>
    <property type="match status" value="1"/>
</dbReference>
<organism evidence="5 6">
    <name type="scientific">Natrarchaeobius chitinivorans</name>
    <dbReference type="NCBI Taxonomy" id="1679083"/>
    <lineage>
        <taxon>Archaea</taxon>
        <taxon>Methanobacteriati</taxon>
        <taxon>Methanobacteriota</taxon>
        <taxon>Stenosarchaea group</taxon>
        <taxon>Halobacteria</taxon>
        <taxon>Halobacteriales</taxon>
        <taxon>Natrialbaceae</taxon>
        <taxon>Natrarchaeobius</taxon>
    </lineage>
</organism>
<accession>A0A3N6N1B2</accession>
<feature type="domain" description="HVO-0513-like N-terminal" evidence="4">
    <location>
        <begin position="18"/>
        <end position="145"/>
    </location>
</feature>
<reference evidence="5 6" key="1">
    <citation type="submission" date="2018-10" db="EMBL/GenBank/DDBJ databases">
        <title>Natrarchaeobius chitinivorans gen. nov., sp. nov., and Natrarchaeobius haloalkaliphilus sp. nov., alkaliphilic, chitin-utilizing haloarchaea from hypersaline alkaline lakes.</title>
        <authorList>
            <person name="Sorokin D.Y."/>
            <person name="Elcheninov A.G."/>
            <person name="Kostrikina N.A."/>
            <person name="Bale N.J."/>
            <person name="Sinninghe Damste J.S."/>
            <person name="Khijniak T.V."/>
            <person name="Kublanov I.V."/>
            <person name="Toshchakov S.V."/>
        </authorList>
    </citation>
    <scope>NUCLEOTIDE SEQUENCE [LARGE SCALE GENOMIC DNA]</scope>
    <source>
        <strain evidence="5 6">AArcht7</strain>
    </source>
</reference>
<gene>
    <name evidence="5" type="ORF">EA472_07665</name>
</gene>
<name>A0A3N6N1B2_NATCH</name>
<sequence length="218" mass="24007">MKSMRIALEYGERDAPPILEGFFESPELDREVILGGQVVDGVETITSFVYGTPDAYEPLVDDCDDVLEYDVTPSSDGFFVYLRRKLGAQGASLLESLSQRTVVVVPPIEVRSDRTIRMTLVGHPDDLRLVLEETPDGVSLDVRSIRDGTVSAPTRLSSRQSQALTVAWDVGYYEVPRRNGIETVAAELDCAVSTASELLRRAESRLVGQTLDVESQLV</sequence>
<dbReference type="EMBL" id="REFZ01000004">
    <property type="protein sequence ID" value="RQH01317.1"/>
    <property type="molecule type" value="Genomic_DNA"/>
</dbReference>
<proteinExistence type="predicted"/>
<dbReference type="AlphaFoldDB" id="A0A3N6N1B2"/>
<dbReference type="Pfam" id="PF24278">
    <property type="entry name" value="HVO_0513_N"/>
    <property type="match status" value="1"/>
</dbReference>
<dbReference type="InterPro" id="IPR007050">
    <property type="entry name" value="HTH_bacterioopsin"/>
</dbReference>
<keyword evidence="2" id="KW-0804">Transcription</keyword>
<keyword evidence="6" id="KW-1185">Reference proteome</keyword>
<evidence type="ECO:0000313" key="6">
    <source>
        <dbReference type="Proteomes" id="UP000281431"/>
    </source>
</evidence>
<feature type="domain" description="HTH bat-type" evidence="3">
    <location>
        <begin position="156"/>
        <end position="207"/>
    </location>
</feature>
<evidence type="ECO:0000259" key="4">
    <source>
        <dbReference type="Pfam" id="PF24278"/>
    </source>
</evidence>
<comment type="caution">
    <text evidence="5">The sequence shown here is derived from an EMBL/GenBank/DDBJ whole genome shotgun (WGS) entry which is preliminary data.</text>
</comment>
<dbReference type="InterPro" id="IPR056493">
    <property type="entry name" value="HVO_0513_N"/>
</dbReference>